<reference evidence="9 10" key="1">
    <citation type="submission" date="2023-01" db="EMBL/GenBank/DDBJ databases">
        <title>Analysis of 21 Apiospora genomes using comparative genomics revels a genus with tremendous synthesis potential of carbohydrate active enzymes and secondary metabolites.</title>
        <authorList>
            <person name="Sorensen T."/>
        </authorList>
    </citation>
    <scope>NUCLEOTIDE SEQUENCE [LARGE SCALE GENOMIC DNA]</scope>
    <source>
        <strain evidence="9 10">CBS 83171</strain>
    </source>
</reference>
<keyword evidence="4 7" id="KW-0472">Membrane</keyword>
<dbReference type="Proteomes" id="UP001446871">
    <property type="component" value="Unassembled WGS sequence"/>
</dbReference>
<evidence type="ECO:0000256" key="2">
    <source>
        <dbReference type="ARBA" id="ARBA00022692"/>
    </source>
</evidence>
<dbReference type="InterPro" id="IPR049326">
    <property type="entry name" value="Rhodopsin_dom_fungi"/>
</dbReference>
<evidence type="ECO:0000313" key="10">
    <source>
        <dbReference type="Proteomes" id="UP001446871"/>
    </source>
</evidence>
<accession>A0ABR1UKN3</accession>
<keyword evidence="2 7" id="KW-0812">Transmembrane</keyword>
<feature type="transmembrane region" description="Helical" evidence="7">
    <location>
        <begin position="194"/>
        <end position="213"/>
    </location>
</feature>
<evidence type="ECO:0000256" key="4">
    <source>
        <dbReference type="ARBA" id="ARBA00023136"/>
    </source>
</evidence>
<feature type="transmembrane region" description="Helical" evidence="7">
    <location>
        <begin position="234"/>
        <end position="255"/>
    </location>
</feature>
<dbReference type="InterPro" id="IPR052337">
    <property type="entry name" value="SAT4-like"/>
</dbReference>
<evidence type="ECO:0000259" key="8">
    <source>
        <dbReference type="Pfam" id="PF20684"/>
    </source>
</evidence>
<comment type="subcellular location">
    <subcellularLocation>
        <location evidence="1">Membrane</location>
        <topology evidence="1">Multi-pass membrane protein</topology>
    </subcellularLocation>
</comment>
<proteinExistence type="inferred from homology"/>
<feature type="transmembrane region" description="Helical" evidence="7">
    <location>
        <begin position="147"/>
        <end position="174"/>
    </location>
</feature>
<feature type="transmembrane region" description="Helical" evidence="7">
    <location>
        <begin position="27"/>
        <end position="52"/>
    </location>
</feature>
<feature type="transmembrane region" description="Helical" evidence="7">
    <location>
        <begin position="64"/>
        <end position="82"/>
    </location>
</feature>
<organism evidence="9 10">
    <name type="scientific">Apiospora saccharicola</name>
    <dbReference type="NCBI Taxonomy" id="335842"/>
    <lineage>
        <taxon>Eukaryota</taxon>
        <taxon>Fungi</taxon>
        <taxon>Dikarya</taxon>
        <taxon>Ascomycota</taxon>
        <taxon>Pezizomycotina</taxon>
        <taxon>Sordariomycetes</taxon>
        <taxon>Xylariomycetidae</taxon>
        <taxon>Amphisphaeriales</taxon>
        <taxon>Apiosporaceae</taxon>
        <taxon>Apiospora</taxon>
    </lineage>
</organism>
<name>A0ABR1UKN3_9PEZI</name>
<protein>
    <recommendedName>
        <fullName evidence="8">Rhodopsin domain-containing protein</fullName>
    </recommendedName>
</protein>
<sequence length="408" mass="45360">MDDYMDTTPAHEPPPGVESNFVDPVSISYQLVTVIAVMSAFMILLVGGRTYVRLRVTNSFGMDDWFCIAATLAVLAYGGVVLKLCDKPGNIMLGIHLWDVTLRKYLFFMKLSIADMVLHRVCNSLVKMAFLFFYLRLFGTVRPVRIMILAGMAAVVAFFIAYLIVEIVTCVPWPSEHGGFLDETFQARCLYVSPRLLLAGCYFGVIVDFYILFIPLSQVKDLELPRKRKIGISFIFLTGLMAIGAALANLVIQYYLDIEDFSWSSGIAVYATCYIEVSMGLISLSLPVVLALFVSRITDLGRTLSSWVRRSREHLASGESTSSLTPAGSRAAAPELPQHQTPGSGLPGLRKFIRNLNRSRAQQTEPGTVMSTFNDLTTADLSYHAHLKKTLKPKQTVRTSSNKYEKFG</sequence>
<dbReference type="PANTHER" id="PTHR33048">
    <property type="entry name" value="PTH11-LIKE INTEGRAL MEMBRANE PROTEIN (AFU_ORTHOLOGUE AFUA_5G11245)"/>
    <property type="match status" value="1"/>
</dbReference>
<keyword evidence="10" id="KW-1185">Reference proteome</keyword>
<comment type="caution">
    <text evidence="9">The sequence shown here is derived from an EMBL/GenBank/DDBJ whole genome shotgun (WGS) entry which is preliminary data.</text>
</comment>
<feature type="transmembrane region" description="Helical" evidence="7">
    <location>
        <begin position="117"/>
        <end position="135"/>
    </location>
</feature>
<dbReference type="EMBL" id="JAQQWM010000006">
    <property type="protein sequence ID" value="KAK8059272.1"/>
    <property type="molecule type" value="Genomic_DNA"/>
</dbReference>
<comment type="similarity">
    <text evidence="5">Belongs to the SAT4 family.</text>
</comment>
<evidence type="ECO:0000256" key="1">
    <source>
        <dbReference type="ARBA" id="ARBA00004141"/>
    </source>
</evidence>
<keyword evidence="3 7" id="KW-1133">Transmembrane helix</keyword>
<gene>
    <name evidence="9" type="ORF">PG996_009202</name>
</gene>
<evidence type="ECO:0000256" key="3">
    <source>
        <dbReference type="ARBA" id="ARBA00022989"/>
    </source>
</evidence>
<feature type="region of interest" description="Disordered" evidence="6">
    <location>
        <begin position="318"/>
        <end position="347"/>
    </location>
</feature>
<evidence type="ECO:0000256" key="6">
    <source>
        <dbReference type="SAM" id="MobiDB-lite"/>
    </source>
</evidence>
<feature type="domain" description="Rhodopsin" evidence="8">
    <location>
        <begin position="49"/>
        <end position="293"/>
    </location>
</feature>
<feature type="transmembrane region" description="Helical" evidence="7">
    <location>
        <begin position="267"/>
        <end position="294"/>
    </location>
</feature>
<evidence type="ECO:0000313" key="9">
    <source>
        <dbReference type="EMBL" id="KAK8059272.1"/>
    </source>
</evidence>
<dbReference type="PANTHER" id="PTHR33048:SF158">
    <property type="entry name" value="MEMBRANE PROTEIN PTH11-LIKE, PUTATIVE-RELATED"/>
    <property type="match status" value="1"/>
</dbReference>
<dbReference type="Pfam" id="PF20684">
    <property type="entry name" value="Fung_rhodopsin"/>
    <property type="match status" value="1"/>
</dbReference>
<evidence type="ECO:0000256" key="7">
    <source>
        <dbReference type="SAM" id="Phobius"/>
    </source>
</evidence>
<evidence type="ECO:0000256" key="5">
    <source>
        <dbReference type="ARBA" id="ARBA00038359"/>
    </source>
</evidence>